<keyword evidence="1" id="KW-0863">Zinc-finger</keyword>
<dbReference type="Proteomes" id="UP001209540">
    <property type="component" value="Unassembled WGS sequence"/>
</dbReference>
<keyword evidence="1" id="KW-0479">Metal-binding</keyword>
<reference evidence="4" key="1">
    <citation type="journal article" date="2022" name="IScience">
        <title>Evolution of zygomycete secretomes and the origins of terrestrial fungal ecologies.</title>
        <authorList>
            <person name="Chang Y."/>
            <person name="Wang Y."/>
            <person name="Mondo S."/>
            <person name="Ahrendt S."/>
            <person name="Andreopoulos W."/>
            <person name="Barry K."/>
            <person name="Beard J."/>
            <person name="Benny G.L."/>
            <person name="Blankenship S."/>
            <person name="Bonito G."/>
            <person name="Cuomo C."/>
            <person name="Desiro A."/>
            <person name="Gervers K.A."/>
            <person name="Hundley H."/>
            <person name="Kuo A."/>
            <person name="LaButti K."/>
            <person name="Lang B.F."/>
            <person name="Lipzen A."/>
            <person name="O'Donnell K."/>
            <person name="Pangilinan J."/>
            <person name="Reynolds N."/>
            <person name="Sandor L."/>
            <person name="Smith M.E."/>
            <person name="Tsang A."/>
            <person name="Grigoriev I.V."/>
            <person name="Stajich J.E."/>
            <person name="Spatafora J.W."/>
        </authorList>
    </citation>
    <scope>NUCLEOTIDE SEQUENCE</scope>
    <source>
        <strain evidence="4">RSA 2281</strain>
    </source>
</reference>
<feature type="domain" description="SWIM-type" evidence="3">
    <location>
        <begin position="150"/>
        <end position="180"/>
    </location>
</feature>
<dbReference type="PANTHER" id="PTHR21540">
    <property type="entry name" value="RING FINGER AND SWIM DOMAIN-CONTAINING PROTEIN 2"/>
    <property type="match status" value="1"/>
</dbReference>
<evidence type="ECO:0000256" key="2">
    <source>
        <dbReference type="SAM" id="MobiDB-lite"/>
    </source>
</evidence>
<organism evidence="4 5">
    <name type="scientific">Phascolomyces articulosus</name>
    <dbReference type="NCBI Taxonomy" id="60185"/>
    <lineage>
        <taxon>Eukaryota</taxon>
        <taxon>Fungi</taxon>
        <taxon>Fungi incertae sedis</taxon>
        <taxon>Mucoromycota</taxon>
        <taxon>Mucoromycotina</taxon>
        <taxon>Mucoromycetes</taxon>
        <taxon>Mucorales</taxon>
        <taxon>Lichtheimiaceae</taxon>
        <taxon>Phascolomyces</taxon>
    </lineage>
</organism>
<comment type="caution">
    <text evidence="4">The sequence shown here is derived from an EMBL/GenBank/DDBJ whole genome shotgun (WGS) entry which is preliminary data.</text>
</comment>
<dbReference type="Pfam" id="PF04434">
    <property type="entry name" value="SWIM"/>
    <property type="match status" value="1"/>
</dbReference>
<dbReference type="GO" id="GO:0008270">
    <property type="term" value="F:zinc ion binding"/>
    <property type="evidence" value="ECO:0007669"/>
    <property type="project" value="UniProtKB-KW"/>
</dbReference>
<dbReference type="AlphaFoldDB" id="A0AAD5K2J6"/>
<keyword evidence="5" id="KW-1185">Reference proteome</keyword>
<dbReference type="InterPro" id="IPR007527">
    <property type="entry name" value="Znf_SWIM"/>
</dbReference>
<reference evidence="4" key="2">
    <citation type="submission" date="2023-02" db="EMBL/GenBank/DDBJ databases">
        <authorList>
            <consortium name="DOE Joint Genome Institute"/>
            <person name="Mondo S.J."/>
            <person name="Chang Y."/>
            <person name="Wang Y."/>
            <person name="Ahrendt S."/>
            <person name="Andreopoulos W."/>
            <person name="Barry K."/>
            <person name="Beard J."/>
            <person name="Benny G.L."/>
            <person name="Blankenship S."/>
            <person name="Bonito G."/>
            <person name="Cuomo C."/>
            <person name="Desiro A."/>
            <person name="Gervers K.A."/>
            <person name="Hundley H."/>
            <person name="Kuo A."/>
            <person name="LaButti K."/>
            <person name="Lang B.F."/>
            <person name="Lipzen A."/>
            <person name="O'Donnell K."/>
            <person name="Pangilinan J."/>
            <person name="Reynolds N."/>
            <person name="Sandor L."/>
            <person name="Smith M.W."/>
            <person name="Tsang A."/>
            <person name="Grigoriev I.V."/>
            <person name="Stajich J.E."/>
            <person name="Spatafora J.W."/>
        </authorList>
    </citation>
    <scope>NUCLEOTIDE SEQUENCE</scope>
    <source>
        <strain evidence="4">RSA 2281</strain>
    </source>
</reference>
<dbReference type="GO" id="GO:0061630">
    <property type="term" value="F:ubiquitin protein ligase activity"/>
    <property type="evidence" value="ECO:0007669"/>
    <property type="project" value="InterPro"/>
</dbReference>
<evidence type="ECO:0000313" key="5">
    <source>
        <dbReference type="Proteomes" id="UP001209540"/>
    </source>
</evidence>
<name>A0AAD5K2J6_9FUNG</name>
<dbReference type="InterPro" id="IPR039903">
    <property type="entry name" value="Zswim2"/>
</dbReference>
<dbReference type="PANTHER" id="PTHR21540:SF0">
    <property type="entry name" value="PHD FAMILY PROTEIN"/>
    <property type="match status" value="1"/>
</dbReference>
<gene>
    <name evidence="4" type="ORF">BDA99DRAFT_520780</name>
</gene>
<dbReference type="PROSITE" id="PS50966">
    <property type="entry name" value="ZF_SWIM"/>
    <property type="match status" value="1"/>
</dbReference>
<evidence type="ECO:0000259" key="3">
    <source>
        <dbReference type="PROSITE" id="PS50966"/>
    </source>
</evidence>
<sequence length="336" mass="38107">MTQAPNDGYANGFSSRMTEPVPAPEIQQASAPETQQASAPETQQGASSSTSRKRPAPSDIINLDDELISSSTTAATAPTEVAQPPRSRPRIERVSTVTLFSQLESRFANDDSYLDRLDRAYTQHMNVVRVTFQGSHKRVFAVRGNTGTIYRVTIGKNMSCSCPDYVGHCKHLLMVLLKVFHVNVNSNAYRVMSLDFNTISSIFENYQRTASCMTGAREIHDLEYESEEEEELEVCPVCKENIEDLEDTLPCQWCNTFGHPDCIMDPPWLFSRRHRERGVCEHCHADIEDYDSDESTRSDYYFSAEYKVKAKAKNLFHKNRIFILCGLFFSVFSTCR</sequence>
<dbReference type="EMBL" id="JAIXMP010000028">
    <property type="protein sequence ID" value="KAI9252340.1"/>
    <property type="molecule type" value="Genomic_DNA"/>
</dbReference>
<protein>
    <recommendedName>
        <fullName evidence="3">SWIM-type domain-containing protein</fullName>
    </recommendedName>
</protein>
<evidence type="ECO:0000256" key="1">
    <source>
        <dbReference type="PROSITE-ProRule" id="PRU00325"/>
    </source>
</evidence>
<evidence type="ECO:0000313" key="4">
    <source>
        <dbReference type="EMBL" id="KAI9252340.1"/>
    </source>
</evidence>
<proteinExistence type="predicted"/>
<feature type="region of interest" description="Disordered" evidence="2">
    <location>
        <begin position="1"/>
        <end position="90"/>
    </location>
</feature>
<feature type="compositionally biased region" description="Polar residues" evidence="2">
    <location>
        <begin position="27"/>
        <end position="50"/>
    </location>
</feature>
<accession>A0AAD5K2J6</accession>
<keyword evidence="1" id="KW-0862">Zinc</keyword>